<evidence type="ECO:0000313" key="3">
    <source>
        <dbReference type="EMBL" id="TPP63147.1"/>
    </source>
</evidence>
<dbReference type="PROSITE" id="PS00018">
    <property type="entry name" value="EF_HAND_1"/>
    <property type="match status" value="1"/>
</dbReference>
<reference evidence="3 4" key="1">
    <citation type="submission" date="2019-04" db="EMBL/GenBank/DDBJ databases">
        <title>Annotation for the trematode Fasciola gigantica.</title>
        <authorList>
            <person name="Choi Y.-J."/>
        </authorList>
    </citation>
    <scope>NUCLEOTIDE SEQUENCE [LARGE SCALE GENOMIC DNA]</scope>
    <source>
        <strain evidence="3">Uganda_cow_1</strain>
    </source>
</reference>
<organism evidence="3 4">
    <name type="scientific">Fasciola gigantica</name>
    <name type="common">Giant liver fluke</name>
    <dbReference type="NCBI Taxonomy" id="46835"/>
    <lineage>
        <taxon>Eukaryota</taxon>
        <taxon>Metazoa</taxon>
        <taxon>Spiralia</taxon>
        <taxon>Lophotrochozoa</taxon>
        <taxon>Platyhelminthes</taxon>
        <taxon>Trematoda</taxon>
        <taxon>Digenea</taxon>
        <taxon>Plagiorchiida</taxon>
        <taxon>Echinostomata</taxon>
        <taxon>Echinostomatoidea</taxon>
        <taxon>Fasciolidae</taxon>
        <taxon>Fasciola</taxon>
    </lineage>
</organism>
<dbReference type="SUPFAM" id="SSF47473">
    <property type="entry name" value="EF-hand"/>
    <property type="match status" value="1"/>
</dbReference>
<dbReference type="PROSITE" id="PS50222">
    <property type="entry name" value="EF_HAND_2"/>
    <property type="match status" value="1"/>
</dbReference>
<feature type="domain" description="EF-hand" evidence="2">
    <location>
        <begin position="41"/>
        <end position="76"/>
    </location>
</feature>
<gene>
    <name evidence="3" type="ORF">FGIG_06058</name>
</gene>
<dbReference type="Pfam" id="PF13499">
    <property type="entry name" value="EF-hand_7"/>
    <property type="match status" value="1"/>
</dbReference>
<dbReference type="Gene3D" id="1.10.238.10">
    <property type="entry name" value="EF-hand"/>
    <property type="match status" value="1"/>
</dbReference>
<keyword evidence="1" id="KW-0106">Calcium</keyword>
<dbReference type="Proteomes" id="UP000316759">
    <property type="component" value="Unassembled WGS sequence"/>
</dbReference>
<dbReference type="GO" id="GO:0005509">
    <property type="term" value="F:calcium ion binding"/>
    <property type="evidence" value="ECO:0007669"/>
    <property type="project" value="InterPro"/>
</dbReference>
<comment type="caution">
    <text evidence="3">The sequence shown here is derived from an EMBL/GenBank/DDBJ whole genome shotgun (WGS) entry which is preliminary data.</text>
</comment>
<dbReference type="InterPro" id="IPR011992">
    <property type="entry name" value="EF-hand-dom_pair"/>
</dbReference>
<accession>A0A504YYG0</accession>
<evidence type="ECO:0000259" key="2">
    <source>
        <dbReference type="PROSITE" id="PS50222"/>
    </source>
</evidence>
<dbReference type="InterPro" id="IPR002048">
    <property type="entry name" value="EF_hand_dom"/>
</dbReference>
<dbReference type="OrthoDB" id="26525at2759"/>
<keyword evidence="4" id="KW-1185">Reference proteome</keyword>
<dbReference type="EMBL" id="SUNJ01005997">
    <property type="protein sequence ID" value="TPP63147.1"/>
    <property type="molecule type" value="Genomic_DNA"/>
</dbReference>
<dbReference type="InterPro" id="IPR018247">
    <property type="entry name" value="EF_Hand_1_Ca_BS"/>
</dbReference>
<evidence type="ECO:0000256" key="1">
    <source>
        <dbReference type="ARBA" id="ARBA00022837"/>
    </source>
</evidence>
<proteinExistence type="predicted"/>
<dbReference type="AlphaFoldDB" id="A0A504YYG0"/>
<name>A0A504YYG0_FASGI</name>
<evidence type="ECO:0000313" key="4">
    <source>
        <dbReference type="Proteomes" id="UP000316759"/>
    </source>
</evidence>
<sequence length="86" mass="9894">MTDEDKKNCDKWAQLLLDRLDQKKDGRLSVEEISAIAPCDGLKKRVAGLIKKYDTNNDGMVEVKDLRNWMQQIIKEVESSRKNQSA</sequence>
<protein>
    <recommendedName>
        <fullName evidence="2">EF-hand domain-containing protein</fullName>
    </recommendedName>
</protein>